<dbReference type="InterPro" id="IPR000182">
    <property type="entry name" value="GNAT_dom"/>
</dbReference>
<dbReference type="InterPro" id="IPR016181">
    <property type="entry name" value="Acyl_CoA_acyltransferase"/>
</dbReference>
<organism evidence="2 3">
    <name type="scientific">Murimonas intestini</name>
    <dbReference type="NCBI Taxonomy" id="1337051"/>
    <lineage>
        <taxon>Bacteria</taxon>
        <taxon>Bacillati</taxon>
        <taxon>Bacillota</taxon>
        <taxon>Clostridia</taxon>
        <taxon>Lachnospirales</taxon>
        <taxon>Lachnospiraceae</taxon>
        <taxon>Murimonas</taxon>
    </lineage>
</organism>
<evidence type="ECO:0000313" key="3">
    <source>
        <dbReference type="Proteomes" id="UP000245412"/>
    </source>
</evidence>
<accession>A0AB73TAD1</accession>
<dbReference type="RefSeq" id="WP_257497397.1">
    <property type="nucleotide sequence ID" value="NZ_JANKBI010000001.1"/>
</dbReference>
<dbReference type="EMBL" id="QGGY01000001">
    <property type="protein sequence ID" value="PWJ79035.1"/>
    <property type="molecule type" value="Genomic_DNA"/>
</dbReference>
<dbReference type="GO" id="GO:0016747">
    <property type="term" value="F:acyltransferase activity, transferring groups other than amino-acyl groups"/>
    <property type="evidence" value="ECO:0007669"/>
    <property type="project" value="InterPro"/>
</dbReference>
<sequence>MDIRDMVRERTEDYAEIYVSVFNGAPWNESWTKEKAVRRIQDMMETNTFSGLALMDGEEVCGMIWGQKEQFYNGIHFQIQEFCIRSGCQGKGYGPRLLQAFTDRLKELGVTRIYLLTCPGKRTEGFYLSQGFHRSGSTIIMSCSN</sequence>
<dbReference type="Pfam" id="PF00583">
    <property type="entry name" value="Acetyltransf_1"/>
    <property type="match status" value="1"/>
</dbReference>
<evidence type="ECO:0000259" key="1">
    <source>
        <dbReference type="PROSITE" id="PS51186"/>
    </source>
</evidence>
<dbReference type="PROSITE" id="PS51186">
    <property type="entry name" value="GNAT"/>
    <property type="match status" value="1"/>
</dbReference>
<dbReference type="CDD" id="cd04301">
    <property type="entry name" value="NAT_SF"/>
    <property type="match status" value="1"/>
</dbReference>
<dbReference type="Proteomes" id="UP000245412">
    <property type="component" value="Unassembled WGS sequence"/>
</dbReference>
<dbReference type="Gene3D" id="3.40.630.30">
    <property type="match status" value="1"/>
</dbReference>
<gene>
    <name evidence="2" type="ORF">C7383_101412</name>
</gene>
<reference evidence="2 3" key="1">
    <citation type="submission" date="2018-05" db="EMBL/GenBank/DDBJ databases">
        <authorList>
            <person name="Goeker M."/>
            <person name="Huntemann M."/>
            <person name="Clum A."/>
            <person name="Pillay M."/>
            <person name="Palaniappan K."/>
            <person name="Varghese N."/>
            <person name="Mikhailova N."/>
            <person name="Stamatis D."/>
            <person name="Reddy T."/>
            <person name="Daum C."/>
            <person name="Shapiro N."/>
            <person name="Ivanova N."/>
            <person name="Kyrpides N."/>
            <person name="Woyke T."/>
        </authorList>
    </citation>
    <scope>NUCLEOTIDE SEQUENCE [LARGE SCALE GENOMIC DNA]</scope>
    <source>
        <strain evidence="2 3">DSM 26524</strain>
    </source>
</reference>
<comment type="caution">
    <text evidence="2">The sequence shown here is derived from an EMBL/GenBank/DDBJ whole genome shotgun (WGS) entry which is preliminary data.</text>
</comment>
<name>A0AB73TAD1_9FIRM</name>
<proteinExistence type="predicted"/>
<protein>
    <submittedName>
        <fullName evidence="2">Acetyltransferase (GNAT) family protein</fullName>
    </submittedName>
</protein>
<feature type="domain" description="N-acetyltransferase" evidence="1">
    <location>
        <begin position="1"/>
        <end position="145"/>
    </location>
</feature>
<dbReference type="AlphaFoldDB" id="A0AB73TAD1"/>
<evidence type="ECO:0000313" key="2">
    <source>
        <dbReference type="EMBL" id="PWJ79035.1"/>
    </source>
</evidence>
<keyword evidence="3" id="KW-1185">Reference proteome</keyword>
<dbReference type="SUPFAM" id="SSF55729">
    <property type="entry name" value="Acyl-CoA N-acyltransferases (Nat)"/>
    <property type="match status" value="1"/>
</dbReference>